<reference evidence="2" key="2">
    <citation type="submission" date="2015-01" db="EMBL/GenBank/DDBJ databases">
        <title>Evolutionary Origins and Diversification of the Mycorrhizal Mutualists.</title>
        <authorList>
            <consortium name="DOE Joint Genome Institute"/>
            <consortium name="Mycorrhizal Genomics Consortium"/>
            <person name="Kohler A."/>
            <person name="Kuo A."/>
            <person name="Nagy L.G."/>
            <person name="Floudas D."/>
            <person name="Copeland A."/>
            <person name="Barry K.W."/>
            <person name="Cichocki N."/>
            <person name="Veneault-Fourrey C."/>
            <person name="LaButti K."/>
            <person name="Lindquist E.A."/>
            <person name="Lipzen A."/>
            <person name="Lundell T."/>
            <person name="Morin E."/>
            <person name="Murat C."/>
            <person name="Riley R."/>
            <person name="Ohm R."/>
            <person name="Sun H."/>
            <person name="Tunlid A."/>
            <person name="Henrissat B."/>
            <person name="Grigoriev I.V."/>
            <person name="Hibbett D.S."/>
            <person name="Martin F."/>
        </authorList>
    </citation>
    <scope>NUCLEOTIDE SEQUENCE [LARGE SCALE GENOMIC DNA]</scope>
    <source>
        <strain evidence="2">F 1598</strain>
    </source>
</reference>
<dbReference type="HOGENOM" id="CLU_2723084_0_0_1"/>
<name>A0A0C3F5F6_PILCF</name>
<dbReference type="AlphaFoldDB" id="A0A0C3F5F6"/>
<accession>A0A0C3F5F6</accession>
<proteinExistence type="predicted"/>
<organism evidence="1 2">
    <name type="scientific">Piloderma croceum (strain F 1598)</name>
    <dbReference type="NCBI Taxonomy" id="765440"/>
    <lineage>
        <taxon>Eukaryota</taxon>
        <taxon>Fungi</taxon>
        <taxon>Dikarya</taxon>
        <taxon>Basidiomycota</taxon>
        <taxon>Agaricomycotina</taxon>
        <taxon>Agaricomycetes</taxon>
        <taxon>Agaricomycetidae</taxon>
        <taxon>Atheliales</taxon>
        <taxon>Atheliaceae</taxon>
        <taxon>Piloderma</taxon>
    </lineage>
</organism>
<gene>
    <name evidence="1" type="ORF">PILCRDRAFT_541176</name>
</gene>
<dbReference type="EMBL" id="KN833006">
    <property type="protein sequence ID" value="KIM79940.1"/>
    <property type="molecule type" value="Genomic_DNA"/>
</dbReference>
<dbReference type="InParanoid" id="A0A0C3F5F6"/>
<sequence length="72" mass="8418">MQLFVTSRQNSKLVRFLHYARKKNSVGIEIYFDTTDGKYYQLNRTVQCTACIGFSPHITQKIGINFKRIEVT</sequence>
<evidence type="ECO:0000313" key="2">
    <source>
        <dbReference type="Proteomes" id="UP000054166"/>
    </source>
</evidence>
<keyword evidence="2" id="KW-1185">Reference proteome</keyword>
<reference evidence="1 2" key="1">
    <citation type="submission" date="2014-04" db="EMBL/GenBank/DDBJ databases">
        <authorList>
            <consortium name="DOE Joint Genome Institute"/>
            <person name="Kuo A."/>
            <person name="Tarkka M."/>
            <person name="Buscot F."/>
            <person name="Kohler A."/>
            <person name="Nagy L.G."/>
            <person name="Floudas D."/>
            <person name="Copeland A."/>
            <person name="Barry K.W."/>
            <person name="Cichocki N."/>
            <person name="Veneault-Fourrey C."/>
            <person name="LaButti K."/>
            <person name="Lindquist E.A."/>
            <person name="Lipzen A."/>
            <person name="Lundell T."/>
            <person name="Morin E."/>
            <person name="Murat C."/>
            <person name="Sun H."/>
            <person name="Tunlid A."/>
            <person name="Henrissat B."/>
            <person name="Grigoriev I.V."/>
            <person name="Hibbett D.S."/>
            <person name="Martin F."/>
            <person name="Nordberg H.P."/>
            <person name="Cantor M.N."/>
            <person name="Hua S.X."/>
        </authorList>
    </citation>
    <scope>NUCLEOTIDE SEQUENCE [LARGE SCALE GENOMIC DNA]</scope>
    <source>
        <strain evidence="1 2">F 1598</strain>
    </source>
</reference>
<evidence type="ECO:0000313" key="1">
    <source>
        <dbReference type="EMBL" id="KIM79940.1"/>
    </source>
</evidence>
<dbReference type="Proteomes" id="UP000054166">
    <property type="component" value="Unassembled WGS sequence"/>
</dbReference>
<protein>
    <submittedName>
        <fullName evidence="1">Uncharacterized protein</fullName>
    </submittedName>
</protein>